<feature type="domain" description="VOC" evidence="1">
    <location>
        <begin position="6"/>
        <end position="118"/>
    </location>
</feature>
<protein>
    <submittedName>
        <fullName evidence="2">VOC family protein</fullName>
    </submittedName>
</protein>
<dbReference type="RefSeq" id="WP_425308224.1">
    <property type="nucleotide sequence ID" value="NZ_CP154795.1"/>
</dbReference>
<feature type="domain" description="VOC" evidence="1">
    <location>
        <begin position="137"/>
        <end position="249"/>
    </location>
</feature>
<dbReference type="PROSITE" id="PS51819">
    <property type="entry name" value="VOC"/>
    <property type="match status" value="2"/>
</dbReference>
<evidence type="ECO:0000313" key="2">
    <source>
        <dbReference type="EMBL" id="XAN06792.1"/>
    </source>
</evidence>
<dbReference type="EMBL" id="CP154795">
    <property type="protein sequence ID" value="XAN06792.1"/>
    <property type="molecule type" value="Genomic_DNA"/>
</dbReference>
<proteinExistence type="predicted"/>
<dbReference type="Pfam" id="PF00903">
    <property type="entry name" value="Glyoxalase"/>
    <property type="match status" value="2"/>
</dbReference>
<dbReference type="SUPFAM" id="SSF54593">
    <property type="entry name" value="Glyoxalase/Bleomycin resistance protein/Dihydroxybiphenyl dioxygenase"/>
    <property type="match status" value="1"/>
</dbReference>
<dbReference type="InterPro" id="IPR037523">
    <property type="entry name" value="VOC_core"/>
</dbReference>
<dbReference type="Proteomes" id="UP001442841">
    <property type="component" value="Chromosome"/>
</dbReference>
<organism evidence="2 3">
    <name type="scientific">Ammonicoccus fulvus</name>
    <dbReference type="NCBI Taxonomy" id="3138240"/>
    <lineage>
        <taxon>Bacteria</taxon>
        <taxon>Bacillati</taxon>
        <taxon>Actinomycetota</taxon>
        <taxon>Actinomycetes</taxon>
        <taxon>Propionibacteriales</taxon>
        <taxon>Propionibacteriaceae</taxon>
        <taxon>Ammonicoccus</taxon>
    </lineage>
</organism>
<accession>A0ABZ3FMZ0</accession>
<evidence type="ECO:0000259" key="1">
    <source>
        <dbReference type="PROSITE" id="PS51819"/>
    </source>
</evidence>
<evidence type="ECO:0000313" key="3">
    <source>
        <dbReference type="Proteomes" id="UP001442841"/>
    </source>
</evidence>
<name>A0ABZ3FMZ0_9ACTN</name>
<reference evidence="2 3" key="1">
    <citation type="submission" date="2024-04" db="EMBL/GenBank/DDBJ databases">
        <title>Isolation of an actinomycete strain from pig manure.</title>
        <authorList>
            <person name="Gong T."/>
            <person name="Yu Z."/>
            <person name="An M."/>
            <person name="Wei C."/>
            <person name="Yang W."/>
            <person name="Liu L."/>
        </authorList>
    </citation>
    <scope>NUCLEOTIDE SEQUENCE [LARGE SCALE GENOMIC DNA]</scope>
    <source>
        <strain evidence="2 3">ZF39</strain>
    </source>
</reference>
<dbReference type="InterPro" id="IPR004360">
    <property type="entry name" value="Glyas_Fos-R_dOase_dom"/>
</dbReference>
<dbReference type="CDD" id="cd08361">
    <property type="entry name" value="PpCmtC_N"/>
    <property type="match status" value="1"/>
</dbReference>
<dbReference type="Gene3D" id="3.10.180.10">
    <property type="entry name" value="2,3-Dihydroxybiphenyl 1,2-Dioxygenase, domain 1"/>
    <property type="match status" value="2"/>
</dbReference>
<dbReference type="InterPro" id="IPR029068">
    <property type="entry name" value="Glyas_Bleomycin-R_OHBP_Dase"/>
</dbReference>
<sequence length="291" mass="32731">MITLTDLAYVRIGTQDLDTQAEFAQRIVGLELVEKTADTAYFRADNRRHCVQFVTGEPRSLSSAFTVADGDLPAAADYLTGQGIEVHQGTADECAERHVKEFISFRDTGNNVVELVSGQTHYESRPVRFARPAGITEFGHLGLEAPDVVEAQKFWCGHFNIQVSDWIGTKACLMRFDPVHHKLAVFDDNTGLGHVNFQVESIDDIMRNYHFLQYHGVEIVMGPGRHPQSTAVFLYFHGPEDVTWEYSFGVRRIPEDSGWVPRHFDVSQPDFIDMWKGGLAGAGPKWSERTL</sequence>
<keyword evidence="3" id="KW-1185">Reference proteome</keyword>
<gene>
    <name evidence="2" type="ORF">AADG42_05530</name>
</gene>